<dbReference type="SUPFAM" id="SSF52058">
    <property type="entry name" value="L domain-like"/>
    <property type="match status" value="1"/>
</dbReference>
<keyword evidence="5" id="KW-0677">Repeat</keyword>
<dbReference type="EMBL" id="JAEACU010000005">
    <property type="protein sequence ID" value="KAH7528818.1"/>
    <property type="molecule type" value="Genomic_DNA"/>
</dbReference>
<feature type="chain" id="PRO_5037018456" description="Piriformospora indica-insensitive protein 2-like" evidence="7">
    <location>
        <begin position="25"/>
        <end position="487"/>
    </location>
</feature>
<dbReference type="Pfam" id="PF00560">
    <property type="entry name" value="LRR_1"/>
    <property type="match status" value="5"/>
</dbReference>
<dbReference type="FunFam" id="3.80.10.10:FF:000269">
    <property type="entry name" value="Piriformospora indica-insensitive protein 2"/>
    <property type="match status" value="1"/>
</dbReference>
<dbReference type="InterPro" id="IPR001611">
    <property type="entry name" value="Leu-rich_rpt"/>
</dbReference>
<organism evidence="8 9">
    <name type="scientific">Ziziphus jujuba var. spinosa</name>
    <dbReference type="NCBI Taxonomy" id="714518"/>
    <lineage>
        <taxon>Eukaryota</taxon>
        <taxon>Viridiplantae</taxon>
        <taxon>Streptophyta</taxon>
        <taxon>Embryophyta</taxon>
        <taxon>Tracheophyta</taxon>
        <taxon>Spermatophyta</taxon>
        <taxon>Magnoliopsida</taxon>
        <taxon>eudicotyledons</taxon>
        <taxon>Gunneridae</taxon>
        <taxon>Pentapetalae</taxon>
        <taxon>rosids</taxon>
        <taxon>fabids</taxon>
        <taxon>Rosales</taxon>
        <taxon>Rhamnaceae</taxon>
        <taxon>Paliureae</taxon>
        <taxon>Ziziphus</taxon>
    </lineage>
</organism>
<dbReference type="GO" id="GO:0005886">
    <property type="term" value="C:plasma membrane"/>
    <property type="evidence" value="ECO:0007669"/>
    <property type="project" value="UniProtKB-SubCell"/>
</dbReference>
<dbReference type="Gene3D" id="3.80.10.10">
    <property type="entry name" value="Ribonuclease Inhibitor"/>
    <property type="match status" value="3"/>
</dbReference>
<evidence type="ECO:0000256" key="1">
    <source>
        <dbReference type="ARBA" id="ARBA00004236"/>
    </source>
</evidence>
<gene>
    <name evidence="8" type="ORF">FEM48_Zijuj05G0112900</name>
</gene>
<keyword evidence="6" id="KW-0472">Membrane</keyword>
<proteinExistence type="predicted"/>
<protein>
    <recommendedName>
        <fullName evidence="10">Piriformospora indica-insensitive protein 2-like</fullName>
    </recommendedName>
</protein>
<comment type="subcellular location">
    <subcellularLocation>
        <location evidence="1">Cell membrane</location>
    </subcellularLocation>
</comment>
<evidence type="ECO:0000256" key="6">
    <source>
        <dbReference type="ARBA" id="ARBA00023136"/>
    </source>
</evidence>
<dbReference type="InterPro" id="IPR032675">
    <property type="entry name" value="LRR_dom_sf"/>
</dbReference>
<dbReference type="GO" id="GO:0051707">
    <property type="term" value="P:response to other organism"/>
    <property type="evidence" value="ECO:0007669"/>
    <property type="project" value="UniProtKB-ARBA"/>
</dbReference>
<evidence type="ECO:0000313" key="9">
    <source>
        <dbReference type="Proteomes" id="UP000813462"/>
    </source>
</evidence>
<dbReference type="Proteomes" id="UP000813462">
    <property type="component" value="Unassembled WGS sequence"/>
</dbReference>
<keyword evidence="2" id="KW-1003">Cell membrane</keyword>
<dbReference type="PANTHER" id="PTHR48004">
    <property type="entry name" value="OS01G0149700 PROTEIN"/>
    <property type="match status" value="1"/>
</dbReference>
<dbReference type="PROSITE" id="PS51257">
    <property type="entry name" value="PROKAR_LIPOPROTEIN"/>
    <property type="match status" value="1"/>
</dbReference>
<name>A0A978VEM9_ZIZJJ</name>
<keyword evidence="4 7" id="KW-0732">Signal</keyword>
<dbReference type="PANTHER" id="PTHR48004:SF55">
    <property type="entry name" value="LEUCINE-RICH REPEAT (LRR) FAMILY PROTEIN-RELATED"/>
    <property type="match status" value="1"/>
</dbReference>
<dbReference type="FunFam" id="3.80.10.10:FF:000299">
    <property type="entry name" value="Piriformospora indica-insensitive protein 2"/>
    <property type="match status" value="1"/>
</dbReference>
<evidence type="ECO:0008006" key="10">
    <source>
        <dbReference type="Google" id="ProtNLM"/>
    </source>
</evidence>
<evidence type="ECO:0000256" key="5">
    <source>
        <dbReference type="ARBA" id="ARBA00022737"/>
    </source>
</evidence>
<sequence length="487" mass="53859">MKDFSIPNVFLLLLLLLLLGSCGSLFVMHCNGQEEALSVAPMEEKEKEALYLAIQGFVGKWWNGSDLYPDPCGWTPIQGVFCDLHEGLWYISDINIGPIYDNSLICSPNAAFSHHLFNLNRLKSLSIFNCFTNPNQNPVTISTLNWTKFTNTLESLEFRSNPGLIGTIPTTIGSLRELQSLVLLENGLSGKLPLEIGNLANLKKLVLSGNQLVGQVPESFGFLTQLLIFDSSRNKLSGPLPWTIGGLVSLLKLDLSSNVLEGNIPEDIGKLKNLTLLDLGNNKLSGGLAQKIQEMVSLKELVMSNNLIGGDLDRIQWANMRNLEILDLSNTALEGKIPESILALKGIRYLGLDNNNLSGNIPTNLESMSNIRTIYINGNNLTGELGFSEEFYRKFGRRFGAWNNPNLCFREDLVSASFVPFGVKPCKQEHGVFSNGDSNAKISSSERNWNGDSQVVNSLGFASYGFDFWDVFGVQGTFVFLLWNLLF</sequence>
<evidence type="ECO:0000256" key="2">
    <source>
        <dbReference type="ARBA" id="ARBA00022475"/>
    </source>
</evidence>
<keyword evidence="3" id="KW-0433">Leucine-rich repeat</keyword>
<reference evidence="8" key="1">
    <citation type="journal article" date="2021" name="Front. Plant Sci.">
        <title>Chromosome-Scale Genome Assembly for Chinese Sour Jujube and Insights Into Its Genome Evolution and Domestication Signature.</title>
        <authorList>
            <person name="Shen L.-Y."/>
            <person name="Luo H."/>
            <person name="Wang X.-L."/>
            <person name="Wang X.-M."/>
            <person name="Qiu X.-J."/>
            <person name="Liu H."/>
            <person name="Zhou S.-S."/>
            <person name="Jia K.-H."/>
            <person name="Nie S."/>
            <person name="Bao Y.-T."/>
            <person name="Zhang R.-G."/>
            <person name="Yun Q.-Z."/>
            <person name="Chai Y.-H."/>
            <person name="Lu J.-Y."/>
            <person name="Li Y."/>
            <person name="Zhao S.-W."/>
            <person name="Mao J.-F."/>
            <person name="Jia S.-G."/>
            <person name="Mao Y.-M."/>
        </authorList>
    </citation>
    <scope>NUCLEOTIDE SEQUENCE</scope>
    <source>
        <strain evidence="8">AT0</strain>
        <tissue evidence="8">Leaf</tissue>
    </source>
</reference>
<accession>A0A978VEM9</accession>
<feature type="signal peptide" evidence="7">
    <location>
        <begin position="1"/>
        <end position="24"/>
    </location>
</feature>
<evidence type="ECO:0000256" key="3">
    <source>
        <dbReference type="ARBA" id="ARBA00022614"/>
    </source>
</evidence>
<dbReference type="OrthoDB" id="676979at2759"/>
<evidence type="ECO:0000313" key="8">
    <source>
        <dbReference type="EMBL" id="KAH7528818.1"/>
    </source>
</evidence>
<comment type="caution">
    <text evidence="8">The sequence shown here is derived from an EMBL/GenBank/DDBJ whole genome shotgun (WGS) entry which is preliminary data.</text>
</comment>
<dbReference type="AlphaFoldDB" id="A0A978VEM9"/>
<evidence type="ECO:0000256" key="4">
    <source>
        <dbReference type="ARBA" id="ARBA00022729"/>
    </source>
</evidence>
<evidence type="ECO:0000256" key="7">
    <source>
        <dbReference type="SAM" id="SignalP"/>
    </source>
</evidence>
<dbReference type="InterPro" id="IPR052941">
    <property type="entry name" value="StomDev_PlantInt_Reg"/>
</dbReference>